<evidence type="ECO:0000313" key="1">
    <source>
        <dbReference type="EMBL" id="MDT3467940.1"/>
    </source>
</evidence>
<sequence>MTLTLEQIAERLRSCEVDLEAHRAYLKAMEYALGAAIATHNDRRSLARVWELMLVEAADVHAGTDGPVFTAALQQSLRMLTEQISSIDPMATNQRPVDQ</sequence>
<accession>A0AAJ2MTW5</accession>
<dbReference type="Proteomes" id="UP001251948">
    <property type="component" value="Unassembled WGS sequence"/>
</dbReference>
<dbReference type="EMBL" id="JAVSKO010000003">
    <property type="protein sequence ID" value="MDT3467940.1"/>
    <property type="molecule type" value="Genomic_DNA"/>
</dbReference>
<gene>
    <name evidence="1" type="ORF">ROV92_08010</name>
</gene>
<organism evidence="1 2">
    <name type="scientific">Stenotrophomonas maltophilia</name>
    <name type="common">Pseudomonas maltophilia</name>
    <name type="synonym">Xanthomonas maltophilia</name>
    <dbReference type="NCBI Taxonomy" id="40324"/>
    <lineage>
        <taxon>Bacteria</taxon>
        <taxon>Pseudomonadati</taxon>
        <taxon>Pseudomonadota</taxon>
        <taxon>Gammaproteobacteria</taxon>
        <taxon>Lysobacterales</taxon>
        <taxon>Lysobacteraceae</taxon>
        <taxon>Stenotrophomonas</taxon>
        <taxon>Stenotrophomonas maltophilia group</taxon>
    </lineage>
</organism>
<dbReference type="RefSeq" id="WP_312561508.1">
    <property type="nucleotide sequence ID" value="NZ_JAVSKO010000003.1"/>
</dbReference>
<reference evidence="1" key="1">
    <citation type="submission" date="2023-07" db="EMBL/GenBank/DDBJ databases">
        <title>Comparative genomics of clinical Stenotrophomonas maltophilia isolates reveals regions of diversity which correlate with colonization and persistence in vivo.</title>
        <authorList>
            <person name="Mcdaniel M.S."/>
            <person name="Swords W.E."/>
            <person name="Sumpter N.A."/>
            <person name="Lindgren N.R."/>
            <person name="Billiot C.E."/>
        </authorList>
    </citation>
    <scope>NUCLEOTIDE SEQUENCE</scope>
    <source>
        <strain evidence="1">Ism4</strain>
    </source>
</reference>
<dbReference type="AlphaFoldDB" id="A0AAJ2MTW5"/>
<protein>
    <submittedName>
        <fullName evidence="1">Uncharacterized protein</fullName>
    </submittedName>
</protein>
<evidence type="ECO:0000313" key="2">
    <source>
        <dbReference type="Proteomes" id="UP001251948"/>
    </source>
</evidence>
<proteinExistence type="predicted"/>
<comment type="caution">
    <text evidence="1">The sequence shown here is derived from an EMBL/GenBank/DDBJ whole genome shotgun (WGS) entry which is preliminary data.</text>
</comment>
<name>A0AAJ2MTW5_STEMA</name>